<accession>A0AAX4G9V6</accession>
<protein>
    <recommendedName>
        <fullName evidence="4">Terminase small subunit</fullName>
    </recommendedName>
</protein>
<name>A0AAX4G9V6_9CAUD</name>
<reference evidence="2" key="1">
    <citation type="submission" date="2023-11" db="EMBL/GenBank/DDBJ databases">
        <authorList>
            <person name="Tan Y."/>
        </authorList>
    </citation>
    <scope>NUCLEOTIDE SEQUENCE</scope>
</reference>
<organism evidence="2 3">
    <name type="scientific">Escherichia phage YX22</name>
    <dbReference type="NCBI Taxonomy" id="3093951"/>
    <lineage>
        <taxon>Viruses</taxon>
        <taxon>Duplodnaviria</taxon>
        <taxon>Heunggongvirae</taxon>
        <taxon>Uroviricota</taxon>
        <taxon>Caudoviricetes</taxon>
        <taxon>Pantevenvirales</taxon>
        <taxon>Ackermannviridae</taxon>
        <taxon>Aglimvirinae</taxon>
    </lineage>
</organism>
<feature type="compositionally biased region" description="Basic and acidic residues" evidence="1">
    <location>
        <begin position="180"/>
        <end position="200"/>
    </location>
</feature>
<dbReference type="InterPro" id="IPR020342">
    <property type="entry name" value="Phage_T4_Gp16_DNA-pack"/>
</dbReference>
<sequence>MSAMSERLLSTLSAIQARDEVAQEVMEKTSPMAGKDYDPDTGEWLGEKPAGYEPVVFPPSLDPEELKPKESKVPDFEDTDATTDYKRIRDTTYAMQEATMFMMGQAAKLATTTEAPRAFTVFKELGELMRGLNKDLMENQKTIKAVTGDREPPPGDETTVEVTTSPDGTTTVNVGKQARSSRDLLKTIEDARKRAEERAAAKAASKGPEPEEDVIDVQAEPQPKEEGEDNGVSEA</sequence>
<proteinExistence type="predicted"/>
<feature type="compositionally biased region" description="Basic and acidic residues" evidence="1">
    <location>
        <begin position="64"/>
        <end position="75"/>
    </location>
</feature>
<dbReference type="EMBL" id="OR776998">
    <property type="protein sequence ID" value="WPH64559.1"/>
    <property type="molecule type" value="Genomic_DNA"/>
</dbReference>
<dbReference type="Pfam" id="PF11053">
    <property type="entry name" value="DNA_Packaging"/>
    <property type="match status" value="1"/>
</dbReference>
<feature type="region of interest" description="Disordered" evidence="1">
    <location>
        <begin position="142"/>
        <end position="235"/>
    </location>
</feature>
<evidence type="ECO:0008006" key="4">
    <source>
        <dbReference type="Google" id="ProtNLM"/>
    </source>
</evidence>
<feature type="region of interest" description="Disordered" evidence="1">
    <location>
        <begin position="25"/>
        <end position="84"/>
    </location>
</feature>
<evidence type="ECO:0000256" key="1">
    <source>
        <dbReference type="SAM" id="MobiDB-lite"/>
    </source>
</evidence>
<feature type="compositionally biased region" description="Acidic residues" evidence="1">
    <location>
        <begin position="226"/>
        <end position="235"/>
    </location>
</feature>
<evidence type="ECO:0000313" key="2">
    <source>
        <dbReference type="EMBL" id="WPH64559.1"/>
    </source>
</evidence>
<dbReference type="Proteomes" id="UP001432061">
    <property type="component" value="Segment"/>
</dbReference>
<evidence type="ECO:0000313" key="3">
    <source>
        <dbReference type="Proteomes" id="UP001432061"/>
    </source>
</evidence>
<feature type="compositionally biased region" description="Polar residues" evidence="1">
    <location>
        <begin position="160"/>
        <end position="174"/>
    </location>
</feature>
<dbReference type="Gene3D" id="1.10.287.1060">
    <property type="entry name" value="ESAT-6-like"/>
    <property type="match status" value="1"/>
</dbReference>